<organism evidence="5 6">
    <name type="scientific">Paramuricea clavata</name>
    <name type="common">Red gorgonian</name>
    <name type="synonym">Violescent sea-whip</name>
    <dbReference type="NCBI Taxonomy" id="317549"/>
    <lineage>
        <taxon>Eukaryota</taxon>
        <taxon>Metazoa</taxon>
        <taxon>Cnidaria</taxon>
        <taxon>Anthozoa</taxon>
        <taxon>Octocorallia</taxon>
        <taxon>Malacalcyonacea</taxon>
        <taxon>Plexauridae</taxon>
        <taxon>Paramuricea</taxon>
    </lineage>
</organism>
<accession>A0A7D9E864</accession>
<dbReference type="OrthoDB" id="2110130at2759"/>
<dbReference type="InterPro" id="IPR003439">
    <property type="entry name" value="ABC_transporter-like_ATP-bd"/>
</dbReference>
<dbReference type="AlphaFoldDB" id="A0A7D9E864"/>
<dbReference type="Pfam" id="PF00005">
    <property type="entry name" value="ABC_tran"/>
    <property type="match status" value="1"/>
</dbReference>
<name>A0A7D9E864_PARCT</name>
<keyword evidence="1" id="KW-0677">Repeat</keyword>
<dbReference type="GO" id="GO:0016887">
    <property type="term" value="F:ATP hydrolysis activity"/>
    <property type="evidence" value="ECO:0007669"/>
    <property type="project" value="InterPro"/>
</dbReference>
<dbReference type="Proteomes" id="UP001152795">
    <property type="component" value="Unassembled WGS sequence"/>
</dbReference>
<keyword evidence="5" id="KW-0067">ATP-binding</keyword>
<dbReference type="Pfam" id="PF26051">
    <property type="entry name" value="PWI_ABCF3"/>
    <property type="match status" value="1"/>
</dbReference>
<evidence type="ECO:0000259" key="3">
    <source>
        <dbReference type="Pfam" id="PF00005"/>
    </source>
</evidence>
<feature type="compositionally biased region" description="Polar residues" evidence="2">
    <location>
        <begin position="144"/>
        <end position="161"/>
    </location>
</feature>
<evidence type="ECO:0000313" key="6">
    <source>
        <dbReference type="Proteomes" id="UP001152795"/>
    </source>
</evidence>
<reference evidence="5" key="1">
    <citation type="submission" date="2020-04" db="EMBL/GenBank/DDBJ databases">
        <authorList>
            <person name="Alioto T."/>
            <person name="Alioto T."/>
            <person name="Gomez Garrido J."/>
        </authorList>
    </citation>
    <scope>NUCLEOTIDE SEQUENCE</scope>
    <source>
        <strain evidence="5">A484AB</strain>
    </source>
</reference>
<feature type="domain" description="ABC transporter" evidence="3">
    <location>
        <begin position="195"/>
        <end position="245"/>
    </location>
</feature>
<evidence type="ECO:0000259" key="4">
    <source>
        <dbReference type="Pfam" id="PF26051"/>
    </source>
</evidence>
<evidence type="ECO:0000313" key="5">
    <source>
        <dbReference type="EMBL" id="CAB4003103.1"/>
    </source>
</evidence>
<keyword evidence="5" id="KW-0547">Nucleotide-binding</keyword>
<dbReference type="InterPro" id="IPR050611">
    <property type="entry name" value="ABCF"/>
</dbReference>
<dbReference type="InterPro" id="IPR027417">
    <property type="entry name" value="P-loop_NTPase"/>
</dbReference>
<sequence>MATCAGILREKFPQIDEEMFSYINGILESSSEDFENASDVYDAVGDLFLEISENGSDVIQDLCEQLLGILKINSQNGTTEPTKLHTPVQLKDMVDNYVVENAEENASIWLVKKDDLRETVDSKKLEKAEAKIKAKQDKRILKENTTGPQTKSFTDNASVSHTKNRRDAHLEKVGYSQDIHLENIDLAFGDRVLLTGADLMLNYGHRYGLIGRNGVGKTTLLRSLSQRELHVSSHLSILHVEQEVVGNETPALESVLECDVKRTNLIKEEKTLTAQLQSNSQSQSNASCESRLAEVLCIYCIQYIS</sequence>
<keyword evidence="6" id="KW-1185">Reference proteome</keyword>
<comment type="caution">
    <text evidence="5">The sequence shown here is derived from an EMBL/GenBank/DDBJ whole genome shotgun (WGS) entry which is preliminary data.</text>
</comment>
<gene>
    <name evidence="5" type="ORF">PACLA_8A019857</name>
</gene>
<dbReference type="GO" id="GO:0005524">
    <property type="term" value="F:ATP binding"/>
    <property type="evidence" value="ECO:0007669"/>
    <property type="project" value="UniProtKB-KW"/>
</dbReference>
<proteinExistence type="predicted"/>
<dbReference type="SUPFAM" id="SSF52540">
    <property type="entry name" value="P-loop containing nucleoside triphosphate hydrolases"/>
    <property type="match status" value="1"/>
</dbReference>
<protein>
    <submittedName>
        <fullName evidence="5">ATP-binding cassette sub-family F member 3</fullName>
    </submittedName>
</protein>
<dbReference type="PANTHER" id="PTHR19211:SF117">
    <property type="entry name" value="ATP-BINDING CASSETTE SUB-FAMILY F MEMBER 3"/>
    <property type="match status" value="1"/>
</dbReference>
<dbReference type="EMBL" id="CACRXK020004540">
    <property type="protein sequence ID" value="CAB4003103.1"/>
    <property type="molecule type" value="Genomic_DNA"/>
</dbReference>
<feature type="region of interest" description="Disordered" evidence="2">
    <location>
        <begin position="144"/>
        <end position="165"/>
    </location>
</feature>
<evidence type="ECO:0000256" key="1">
    <source>
        <dbReference type="ARBA" id="ARBA00022737"/>
    </source>
</evidence>
<dbReference type="PANTHER" id="PTHR19211">
    <property type="entry name" value="ATP-BINDING TRANSPORT PROTEIN-RELATED"/>
    <property type="match status" value="1"/>
</dbReference>
<feature type="domain" description="ABCF3 PWI-like helical bundle" evidence="4">
    <location>
        <begin position="1"/>
        <end position="72"/>
    </location>
</feature>
<dbReference type="Gene3D" id="3.40.50.300">
    <property type="entry name" value="P-loop containing nucleotide triphosphate hydrolases"/>
    <property type="match status" value="1"/>
</dbReference>
<evidence type="ECO:0000256" key="2">
    <source>
        <dbReference type="SAM" id="MobiDB-lite"/>
    </source>
</evidence>
<dbReference type="InterPro" id="IPR058770">
    <property type="entry name" value="PWI_ABCF3"/>
</dbReference>